<dbReference type="Proteomes" id="UP001215280">
    <property type="component" value="Unassembled WGS sequence"/>
</dbReference>
<comment type="caution">
    <text evidence="2">The sequence shown here is derived from an EMBL/GenBank/DDBJ whole genome shotgun (WGS) entry which is preliminary data.</text>
</comment>
<reference evidence="2" key="1">
    <citation type="submission" date="2023-03" db="EMBL/GenBank/DDBJ databases">
        <title>Massive genome expansion in bonnet fungi (Mycena s.s.) driven by repeated elements and novel gene families across ecological guilds.</title>
        <authorList>
            <consortium name="Lawrence Berkeley National Laboratory"/>
            <person name="Harder C.B."/>
            <person name="Miyauchi S."/>
            <person name="Viragh M."/>
            <person name="Kuo A."/>
            <person name="Thoen E."/>
            <person name="Andreopoulos B."/>
            <person name="Lu D."/>
            <person name="Skrede I."/>
            <person name="Drula E."/>
            <person name="Henrissat B."/>
            <person name="Morin E."/>
            <person name="Kohler A."/>
            <person name="Barry K."/>
            <person name="LaButti K."/>
            <person name="Morin E."/>
            <person name="Salamov A."/>
            <person name="Lipzen A."/>
            <person name="Mereny Z."/>
            <person name="Hegedus B."/>
            <person name="Baldrian P."/>
            <person name="Stursova M."/>
            <person name="Weitz H."/>
            <person name="Taylor A."/>
            <person name="Grigoriev I.V."/>
            <person name="Nagy L.G."/>
            <person name="Martin F."/>
            <person name="Kauserud H."/>
        </authorList>
    </citation>
    <scope>NUCLEOTIDE SEQUENCE</scope>
    <source>
        <strain evidence="2">CBHHK188m</strain>
    </source>
</reference>
<gene>
    <name evidence="2" type="ORF">DFH07DRAFT_776026</name>
</gene>
<feature type="region of interest" description="Disordered" evidence="1">
    <location>
        <begin position="33"/>
        <end position="66"/>
    </location>
</feature>
<organism evidence="2 3">
    <name type="scientific">Mycena maculata</name>
    <dbReference type="NCBI Taxonomy" id="230809"/>
    <lineage>
        <taxon>Eukaryota</taxon>
        <taxon>Fungi</taxon>
        <taxon>Dikarya</taxon>
        <taxon>Basidiomycota</taxon>
        <taxon>Agaricomycotina</taxon>
        <taxon>Agaricomycetes</taxon>
        <taxon>Agaricomycetidae</taxon>
        <taxon>Agaricales</taxon>
        <taxon>Marasmiineae</taxon>
        <taxon>Mycenaceae</taxon>
        <taxon>Mycena</taxon>
    </lineage>
</organism>
<protein>
    <submittedName>
        <fullName evidence="2">Uncharacterized protein</fullName>
    </submittedName>
</protein>
<evidence type="ECO:0000313" key="3">
    <source>
        <dbReference type="Proteomes" id="UP001215280"/>
    </source>
</evidence>
<evidence type="ECO:0000256" key="1">
    <source>
        <dbReference type="SAM" id="MobiDB-lite"/>
    </source>
</evidence>
<accession>A0AAD7IRN5</accession>
<feature type="compositionally biased region" description="Basic and acidic residues" evidence="1">
    <location>
        <begin position="49"/>
        <end position="66"/>
    </location>
</feature>
<evidence type="ECO:0000313" key="2">
    <source>
        <dbReference type="EMBL" id="KAJ7747424.1"/>
    </source>
</evidence>
<keyword evidence="3" id="KW-1185">Reference proteome</keyword>
<sequence>MEELGCAVFNMMRAGSSLQDHICGASRAGFFKTPRKEARVNSNNQTPLEGDKPEHQSKQYHGERQELPYRFIKPLGSGARTLPASESKVERRYLEDPKRSYELKAPIQRDGLAEDMLERINNTEVTVKLKDLFGMSKDLREGEKLRLTRIRQPLKEEPKEREAVEVVEVEQQEMADLARQDSQLMSSTSAFATYEGPPT</sequence>
<name>A0AAD7IRN5_9AGAR</name>
<feature type="compositionally biased region" description="Polar residues" evidence="1">
    <location>
        <begin position="180"/>
        <end position="191"/>
    </location>
</feature>
<dbReference type="EMBL" id="JARJLG010000094">
    <property type="protein sequence ID" value="KAJ7747424.1"/>
    <property type="molecule type" value="Genomic_DNA"/>
</dbReference>
<proteinExistence type="predicted"/>
<dbReference type="AlphaFoldDB" id="A0AAD7IRN5"/>
<feature type="region of interest" description="Disordered" evidence="1">
    <location>
        <begin position="180"/>
        <end position="199"/>
    </location>
</feature>